<organism evidence="1 2">
    <name type="scientific">Micromonospora inositola</name>
    <dbReference type="NCBI Taxonomy" id="47865"/>
    <lineage>
        <taxon>Bacteria</taxon>
        <taxon>Bacillati</taxon>
        <taxon>Actinomycetota</taxon>
        <taxon>Actinomycetes</taxon>
        <taxon>Micromonosporales</taxon>
        <taxon>Micromonosporaceae</taxon>
        <taxon>Micromonospora</taxon>
    </lineage>
</organism>
<dbReference type="OrthoDB" id="9812856at2"/>
<dbReference type="Gene3D" id="3.40.50.1000">
    <property type="entry name" value="HAD superfamily/HAD-like"/>
    <property type="match status" value="1"/>
</dbReference>
<accession>A0A1C5K0H8</accession>
<evidence type="ECO:0000313" key="1">
    <source>
        <dbReference type="EMBL" id="SCG76292.1"/>
    </source>
</evidence>
<dbReference type="CDD" id="cd07505">
    <property type="entry name" value="HAD_BPGM-like"/>
    <property type="match status" value="1"/>
</dbReference>
<dbReference type="NCBIfam" id="TIGR01509">
    <property type="entry name" value="HAD-SF-IA-v3"/>
    <property type="match status" value="1"/>
</dbReference>
<dbReference type="SFLD" id="SFLDG01129">
    <property type="entry name" value="C1.5:_HAD__Beta-PGM__Phosphata"/>
    <property type="match status" value="1"/>
</dbReference>
<dbReference type="SFLD" id="SFLDG01135">
    <property type="entry name" value="C1.5.6:_HAD__Beta-PGM__Phospha"/>
    <property type="match status" value="1"/>
</dbReference>
<protein>
    <submittedName>
        <fullName evidence="1">Haloacid dehalogenase superfamily, subfamily IA, variant 3 with third motif having DD or ED</fullName>
    </submittedName>
</protein>
<dbReference type="InterPro" id="IPR006439">
    <property type="entry name" value="HAD-SF_hydro_IA"/>
</dbReference>
<dbReference type="InterPro" id="IPR036412">
    <property type="entry name" value="HAD-like_sf"/>
</dbReference>
<keyword evidence="2" id="KW-1185">Reference proteome</keyword>
<dbReference type="InterPro" id="IPR051806">
    <property type="entry name" value="HAD-like_SPP"/>
</dbReference>
<gene>
    <name evidence="1" type="ORF">GA0070613_5962</name>
</gene>
<dbReference type="SFLD" id="SFLDS00003">
    <property type="entry name" value="Haloacid_Dehalogenase"/>
    <property type="match status" value="1"/>
</dbReference>
<dbReference type="Pfam" id="PF00702">
    <property type="entry name" value="Hydrolase"/>
    <property type="match status" value="1"/>
</dbReference>
<dbReference type="AlphaFoldDB" id="A0A1C5K0H8"/>
<name>A0A1C5K0H8_9ACTN</name>
<evidence type="ECO:0000313" key="2">
    <source>
        <dbReference type="Proteomes" id="UP000198221"/>
    </source>
</evidence>
<dbReference type="InterPro" id="IPR023214">
    <property type="entry name" value="HAD_sf"/>
</dbReference>
<dbReference type="Gene3D" id="1.10.150.240">
    <property type="entry name" value="Putative phosphatase, domain 2"/>
    <property type="match status" value="1"/>
</dbReference>
<dbReference type="PANTHER" id="PTHR43481:SF4">
    <property type="entry name" value="GLYCEROL-1-PHOSPHATE PHOSPHOHYDROLASE 1-RELATED"/>
    <property type="match status" value="1"/>
</dbReference>
<dbReference type="InterPro" id="IPR023198">
    <property type="entry name" value="PGP-like_dom2"/>
</dbReference>
<dbReference type="RefSeq" id="WP_089015230.1">
    <property type="nucleotide sequence ID" value="NZ_LT607754.1"/>
</dbReference>
<proteinExistence type="predicted"/>
<dbReference type="SUPFAM" id="SSF56784">
    <property type="entry name" value="HAD-like"/>
    <property type="match status" value="1"/>
</dbReference>
<dbReference type="GO" id="GO:0050308">
    <property type="term" value="F:sugar-phosphatase activity"/>
    <property type="evidence" value="ECO:0007669"/>
    <property type="project" value="TreeGrafter"/>
</dbReference>
<dbReference type="PANTHER" id="PTHR43481">
    <property type="entry name" value="FRUCTOSE-1-PHOSPHATE PHOSPHATASE"/>
    <property type="match status" value="1"/>
</dbReference>
<dbReference type="EMBL" id="LT607754">
    <property type="protein sequence ID" value="SCG76292.1"/>
    <property type="molecule type" value="Genomic_DNA"/>
</dbReference>
<dbReference type="PRINTS" id="PR00413">
    <property type="entry name" value="HADHALOGNASE"/>
</dbReference>
<dbReference type="Proteomes" id="UP000198221">
    <property type="component" value="Chromosome I"/>
</dbReference>
<sequence>MLLSLPPGHFRAYLFDCDGTIADSMPLHYAAWRSALDEWGCEFPEDLFYAWGGRPVADIVATLNERHGLAMPVDTVARRREALYQRSLPELTAVPEVLAHIEDAHGRYPFAVVSGSTRESVTASLTTLGLLDRFDVLVCAGDYARAKPDPEAFLVAARLLGVPPESCLVFEDTDLGIAAATAAGMASVRVPQPAERAVTGLL</sequence>
<reference evidence="2" key="1">
    <citation type="submission" date="2016-06" db="EMBL/GenBank/DDBJ databases">
        <authorList>
            <person name="Varghese N."/>
            <person name="Submissions Spin"/>
        </authorList>
    </citation>
    <scope>NUCLEOTIDE SEQUENCE [LARGE SCALE GENOMIC DNA]</scope>
    <source>
        <strain evidence="2">DSM 43819</strain>
    </source>
</reference>